<dbReference type="Pfam" id="PF17963">
    <property type="entry name" value="Big_9"/>
    <property type="match status" value="10"/>
</dbReference>
<dbReference type="InterPro" id="IPR051561">
    <property type="entry name" value="FRAS1_ECM"/>
</dbReference>
<evidence type="ECO:0000256" key="1">
    <source>
        <dbReference type="SAM" id="MobiDB-lite"/>
    </source>
</evidence>
<dbReference type="GO" id="GO:0009653">
    <property type="term" value="P:anatomical structure morphogenesis"/>
    <property type="evidence" value="ECO:0007669"/>
    <property type="project" value="TreeGrafter"/>
</dbReference>
<dbReference type="Gene3D" id="2.60.40.2810">
    <property type="match status" value="7"/>
</dbReference>
<dbReference type="Gene3D" id="2.60.40.3440">
    <property type="match status" value="1"/>
</dbReference>
<keyword evidence="2" id="KW-0812">Transmembrane</keyword>
<feature type="compositionally biased region" description="Polar residues" evidence="1">
    <location>
        <begin position="689"/>
        <end position="698"/>
    </location>
</feature>
<evidence type="ECO:0000313" key="5">
    <source>
        <dbReference type="Proteomes" id="UP000244727"/>
    </source>
</evidence>
<proteinExistence type="predicted"/>
<dbReference type="PANTHER" id="PTHR45739:SF1">
    <property type="entry name" value="EXTRACELLULAR MATRIX ORGANIZING PROTEIN FRAS1"/>
    <property type="match status" value="1"/>
</dbReference>
<dbReference type="EMBL" id="CP028858">
    <property type="protein sequence ID" value="AWB28287.1"/>
    <property type="molecule type" value="Genomic_DNA"/>
</dbReference>
<accession>A0A2R4X3C0</accession>
<dbReference type="AlphaFoldDB" id="A0A2R4X3C0"/>
<keyword evidence="2" id="KW-0472">Membrane</keyword>
<keyword evidence="2" id="KW-1133">Transmembrane helix</keyword>
<dbReference type="InterPro" id="IPR015919">
    <property type="entry name" value="Cadherin-like_sf"/>
</dbReference>
<dbReference type="GO" id="GO:0016020">
    <property type="term" value="C:membrane"/>
    <property type="evidence" value="ECO:0007669"/>
    <property type="project" value="InterPro"/>
</dbReference>
<gene>
    <name evidence="4" type="ORF">HARCEL1_11515</name>
</gene>
<protein>
    <recommendedName>
        <fullName evidence="3">RapA2 cadherin-like domain-containing protein</fullName>
    </recommendedName>
</protein>
<feature type="region of interest" description="Disordered" evidence="1">
    <location>
        <begin position="1126"/>
        <end position="1170"/>
    </location>
</feature>
<dbReference type="Proteomes" id="UP000244727">
    <property type="component" value="Chromosome"/>
</dbReference>
<evidence type="ECO:0000313" key="4">
    <source>
        <dbReference type="EMBL" id="AWB28287.1"/>
    </source>
</evidence>
<name>A0A2R4X3C0_9EURY</name>
<dbReference type="Pfam" id="PF17803">
    <property type="entry name" value="Cadherin_4"/>
    <property type="match status" value="1"/>
</dbReference>
<dbReference type="GO" id="GO:0005509">
    <property type="term" value="F:calcium ion binding"/>
    <property type="evidence" value="ECO:0007669"/>
    <property type="project" value="InterPro"/>
</dbReference>
<evidence type="ECO:0000259" key="3">
    <source>
        <dbReference type="Pfam" id="PF17803"/>
    </source>
</evidence>
<feature type="compositionally biased region" description="Polar residues" evidence="1">
    <location>
        <begin position="1014"/>
        <end position="1031"/>
    </location>
</feature>
<feature type="region of interest" description="Disordered" evidence="1">
    <location>
        <begin position="689"/>
        <end position="708"/>
    </location>
</feature>
<sequence>MMSPPTGRPSTTRRVAVVLVVLAVTATMAPIGVASANDPDQNDPPVTEPLDIRVEPGETVERALPVTDPDGELQTVYWVEKPSEGSLEIIQSNVSFRYTAPEDYEGYVTFEYAAQGDRGQIVHGTVTIHVTPNDPPQAINQSLAGLEDHPITGSFPAYDGNGDALNYTIETRPEEGTLGVDGHSFTYEPPVDWVGTAGFEYTVSDGSATDRGRIAITIRPVNDPPVATDQSISIDEDTNATVALNVTDPDDATHNYSITDAPALGRATIDNGTLTYVPDENAVGTDRVVYAVSDGQETTTAAVDVEITPVNDPPVARNVSTTVDEDASVTVSDLASDPDDTDLNYGVVNGPRVGSAGFSDGSLTYHAPDEFEGRVTVDYVVFDGEFAAQGRVTIDVQAVDDPPSVEDLALDTDEDTVVRAPIEVSDPDDTTFEYAIARQPQLGSATVTSGTLVYEPAPNVSGEDRLSVHVSDGTTVVVSSVTVSIAPVNDPPVAQNLSLDTDEDEAVSGTLSISDPDNSTFSIDVDEPANGSLTRSNRTITYTPDSNWAGTERVAYTASDGNATDQGWITVDVAPVNDPPVAENLSLGTDEDEAVSGTLSISDPDNSTFSIDVDEPANGSVDRSNRTITYTPDPNWAGTERVAYTASDGNATDQGWITVDVAPVNDPPVAENLSLGTDEDEAVSGTLSISDPDNSTFSIDVDEPANGSLTRSNRTITYTPDSNWAGTERVAYTASDGNATDQGWITVDVAPVNDPPVAENLSLGTDEDEAVSGTLSISDPDNSTFSIDVDEPANGSVERSNHTITYTPDPNWSGTERVAYTASDGNATDRGWITIEVSPVNDPPVAENLTLSALTGETVEHALPVSDVDDRTLDITVQNATNASVENRTLVYEATTAGVDRFTYVVDDGAATARGTVTVTVTASNRPPTATNQSIDTVGTDRVRVALNASDPDGDALNYTIDAVSNGSAAVSNDTLLFDPVAVDRTAIVTYTVSDGTYSASAVVRIAVHENQPPTADNATLSVTEGGTASTDLDARDPDGGDLAFAVGTGPANGSAELNATTGVLTYTPDPGFVGRDTVVVRVSDGHVNTTARVSITVAAASTPGESGGGSGGFGLPSRDIDIETTTPTPAGGAVRTPVERTTTPTATQTTTQTTSRETAATPAVRQRPVDGSGPGFGAIAALLAICAVGGVLARQ</sequence>
<dbReference type="NCBIfam" id="NF012211">
    <property type="entry name" value="tand_rpt_95"/>
    <property type="match status" value="9"/>
</dbReference>
<feature type="domain" description="RapA2 cadherin-like" evidence="3">
    <location>
        <begin position="916"/>
        <end position="974"/>
    </location>
</feature>
<dbReference type="InterPro" id="IPR040853">
    <property type="entry name" value="RapA2_cadherin-like"/>
</dbReference>
<dbReference type="PANTHER" id="PTHR45739">
    <property type="entry name" value="MATRIX PROTEIN, PUTATIVE-RELATED"/>
    <property type="match status" value="1"/>
</dbReference>
<reference evidence="4 5" key="1">
    <citation type="submission" date="2018-04" db="EMBL/GenBank/DDBJ databases">
        <title>Halococcoides cellulosivorans gen. nov., sp. nov., an extremely halophilic cellulose-utilizing haloarchaeon from hypersaline lakes.</title>
        <authorList>
            <person name="Sorokin D.Y."/>
            <person name="Toshchakov S.V."/>
            <person name="Samarov N.I."/>
            <person name="Korzhenkov A."/>
            <person name="Kublanov I.V."/>
        </authorList>
    </citation>
    <scope>NUCLEOTIDE SEQUENCE [LARGE SCALE GENOMIC DNA]</scope>
    <source>
        <strain evidence="4 5">HArcel1</strain>
    </source>
</reference>
<feature type="compositionally biased region" description="Low complexity" evidence="1">
    <location>
        <begin position="1135"/>
        <end position="1163"/>
    </location>
</feature>
<feature type="region of interest" description="Disordered" evidence="1">
    <location>
        <begin position="1014"/>
        <end position="1037"/>
    </location>
</feature>
<dbReference type="KEGG" id="harc:HARCEL1_11515"/>
<dbReference type="SUPFAM" id="SSF49313">
    <property type="entry name" value="Cadherin-like"/>
    <property type="match status" value="1"/>
</dbReference>
<evidence type="ECO:0000256" key="2">
    <source>
        <dbReference type="SAM" id="Phobius"/>
    </source>
</evidence>
<keyword evidence="5" id="KW-1185">Reference proteome</keyword>
<feature type="transmembrane region" description="Helical" evidence="2">
    <location>
        <begin position="1176"/>
        <end position="1194"/>
    </location>
</feature>
<organism evidence="4 5">
    <name type="scientific">Halococcoides cellulosivorans</name>
    <dbReference type="NCBI Taxonomy" id="1679096"/>
    <lineage>
        <taxon>Archaea</taxon>
        <taxon>Methanobacteriati</taxon>
        <taxon>Methanobacteriota</taxon>
        <taxon>Stenosarchaea group</taxon>
        <taxon>Halobacteria</taxon>
        <taxon>Halobacteriales</taxon>
        <taxon>Haloarculaceae</taxon>
        <taxon>Halococcoides</taxon>
    </lineage>
</organism>